<accession>D3LB24</accession>
<dbReference type="AlphaFoldDB" id="D3LB24"/>
<sequence length="39" mass="4584">MDYSELILLTYFLFYIFDKFSGAKNSKKGYIKKDVALVN</sequence>
<proteinExistence type="predicted"/>
<organism evidence="1 2">
    <name type="scientific">Oenococcus oeni AWRIB429</name>
    <dbReference type="NCBI Taxonomy" id="655225"/>
    <lineage>
        <taxon>Bacteria</taxon>
        <taxon>Bacillati</taxon>
        <taxon>Bacillota</taxon>
        <taxon>Bacilli</taxon>
        <taxon>Lactobacillales</taxon>
        <taxon>Lactobacillaceae</taxon>
        <taxon>Oenococcus</taxon>
    </lineage>
</organism>
<evidence type="ECO:0000313" key="1">
    <source>
        <dbReference type="EMBL" id="EFD87728.1"/>
    </source>
</evidence>
<protein>
    <submittedName>
        <fullName evidence="1">Uncharacterized protein</fullName>
    </submittedName>
</protein>
<comment type="caution">
    <text evidence="1">The sequence shown here is derived from an EMBL/GenBank/DDBJ whole genome shotgun (WGS) entry which is preliminary data.</text>
</comment>
<gene>
    <name evidence="1" type="ORF">AWRIB429_1554</name>
</gene>
<dbReference type="Proteomes" id="UP000003075">
    <property type="component" value="Unassembled WGS sequence"/>
</dbReference>
<dbReference type="EMBL" id="ACSE01000029">
    <property type="protein sequence ID" value="EFD87728.1"/>
    <property type="molecule type" value="Genomic_DNA"/>
</dbReference>
<reference evidence="1 2" key="1">
    <citation type="journal article" date="2010" name="Appl. Microbiol. Biotechnol.">
        <title>Genotypic diversity in Oenococcus oeni by high-density microarray comparative genome hybridization and whole genome sequencing.</title>
        <authorList>
            <person name="Borneman A.R."/>
            <person name="Bartowsky E.J."/>
            <person name="McCarthy J."/>
            <person name="Chambers P.J."/>
        </authorList>
    </citation>
    <scope>NUCLEOTIDE SEQUENCE [LARGE SCALE GENOMIC DNA]</scope>
    <source>
        <strain evidence="1 2">AWRIB429</strain>
    </source>
</reference>
<evidence type="ECO:0000313" key="2">
    <source>
        <dbReference type="Proteomes" id="UP000003075"/>
    </source>
</evidence>
<name>D3LB24_OENOE</name>